<dbReference type="InterPro" id="IPR036390">
    <property type="entry name" value="WH_DNA-bd_sf"/>
</dbReference>
<dbReference type="SUPFAM" id="SSF51206">
    <property type="entry name" value="cAMP-binding domain-like"/>
    <property type="match status" value="1"/>
</dbReference>
<dbReference type="Pfam" id="PF13545">
    <property type="entry name" value="HTH_Crp_2"/>
    <property type="match status" value="1"/>
</dbReference>
<evidence type="ECO:0000256" key="3">
    <source>
        <dbReference type="ARBA" id="ARBA00023163"/>
    </source>
</evidence>
<feature type="domain" description="Cyclic nucleotide-binding" evidence="4">
    <location>
        <begin position="17"/>
        <end position="126"/>
    </location>
</feature>
<dbReference type="PROSITE" id="PS50042">
    <property type="entry name" value="CNMP_BINDING_3"/>
    <property type="match status" value="1"/>
</dbReference>
<accession>A0A8J3VUI2</accession>
<evidence type="ECO:0000259" key="4">
    <source>
        <dbReference type="PROSITE" id="PS50042"/>
    </source>
</evidence>
<protein>
    <submittedName>
        <fullName evidence="6">Putative Crp/Fnr-family transriptional regulator</fullName>
    </submittedName>
</protein>
<dbReference type="GO" id="GO:0005829">
    <property type="term" value="C:cytosol"/>
    <property type="evidence" value="ECO:0007669"/>
    <property type="project" value="TreeGrafter"/>
</dbReference>
<keyword evidence="1" id="KW-0805">Transcription regulation</keyword>
<dbReference type="SUPFAM" id="SSF46785">
    <property type="entry name" value="Winged helix' DNA-binding domain"/>
    <property type="match status" value="1"/>
</dbReference>
<dbReference type="InterPro" id="IPR000595">
    <property type="entry name" value="cNMP-bd_dom"/>
</dbReference>
<dbReference type="Pfam" id="PF00027">
    <property type="entry name" value="cNMP_binding"/>
    <property type="match status" value="1"/>
</dbReference>
<reference evidence="6" key="1">
    <citation type="submission" date="2021-01" db="EMBL/GenBank/DDBJ databases">
        <title>Whole genome shotgun sequence of Rugosimonospora africana NBRC 104875.</title>
        <authorList>
            <person name="Komaki H."/>
            <person name="Tamura T."/>
        </authorList>
    </citation>
    <scope>NUCLEOTIDE SEQUENCE</scope>
    <source>
        <strain evidence="6">NBRC 104875</strain>
    </source>
</reference>
<comment type="caution">
    <text evidence="6">The sequence shown here is derived from an EMBL/GenBank/DDBJ whole genome shotgun (WGS) entry which is preliminary data.</text>
</comment>
<evidence type="ECO:0000256" key="2">
    <source>
        <dbReference type="ARBA" id="ARBA00023125"/>
    </source>
</evidence>
<proteinExistence type="predicted"/>
<gene>
    <name evidence="6" type="ORF">Raf01_68600</name>
</gene>
<dbReference type="PROSITE" id="PS00889">
    <property type="entry name" value="CNMP_BINDING_2"/>
    <property type="match status" value="1"/>
</dbReference>
<dbReference type="InterPro" id="IPR018488">
    <property type="entry name" value="cNMP-bd_CS"/>
</dbReference>
<dbReference type="GO" id="GO:0003700">
    <property type="term" value="F:DNA-binding transcription factor activity"/>
    <property type="evidence" value="ECO:0007669"/>
    <property type="project" value="TreeGrafter"/>
</dbReference>
<dbReference type="InterPro" id="IPR036388">
    <property type="entry name" value="WH-like_DNA-bd_sf"/>
</dbReference>
<dbReference type="InterPro" id="IPR050397">
    <property type="entry name" value="Env_Response_Regulators"/>
</dbReference>
<evidence type="ECO:0000313" key="7">
    <source>
        <dbReference type="Proteomes" id="UP000642748"/>
    </source>
</evidence>
<keyword evidence="2" id="KW-0238">DNA-binding</keyword>
<dbReference type="Gene3D" id="2.60.120.10">
    <property type="entry name" value="Jelly Rolls"/>
    <property type="match status" value="1"/>
</dbReference>
<feature type="domain" description="HTH crp-type" evidence="5">
    <location>
        <begin position="151"/>
        <end position="219"/>
    </location>
</feature>
<keyword evidence="3" id="KW-0804">Transcription</keyword>
<dbReference type="InterPro" id="IPR014710">
    <property type="entry name" value="RmlC-like_jellyroll"/>
</dbReference>
<dbReference type="PANTHER" id="PTHR24567:SF74">
    <property type="entry name" value="HTH-TYPE TRANSCRIPTIONAL REGULATOR ARCR"/>
    <property type="match status" value="1"/>
</dbReference>
<dbReference type="InterPro" id="IPR012318">
    <property type="entry name" value="HTH_CRP"/>
</dbReference>
<organism evidence="6 7">
    <name type="scientific">Rugosimonospora africana</name>
    <dbReference type="NCBI Taxonomy" id="556532"/>
    <lineage>
        <taxon>Bacteria</taxon>
        <taxon>Bacillati</taxon>
        <taxon>Actinomycetota</taxon>
        <taxon>Actinomycetes</taxon>
        <taxon>Micromonosporales</taxon>
        <taxon>Micromonosporaceae</taxon>
        <taxon>Rugosimonospora</taxon>
    </lineage>
</organism>
<dbReference type="SMART" id="SM00419">
    <property type="entry name" value="HTH_CRP"/>
    <property type="match status" value="1"/>
</dbReference>
<dbReference type="Gene3D" id="1.10.10.10">
    <property type="entry name" value="Winged helix-like DNA-binding domain superfamily/Winged helix DNA-binding domain"/>
    <property type="match status" value="1"/>
</dbReference>
<dbReference type="EMBL" id="BONZ01000070">
    <property type="protein sequence ID" value="GIH18688.1"/>
    <property type="molecule type" value="Genomic_DNA"/>
</dbReference>
<dbReference type="PROSITE" id="PS51063">
    <property type="entry name" value="HTH_CRP_2"/>
    <property type="match status" value="1"/>
</dbReference>
<dbReference type="RefSeq" id="WP_203922188.1">
    <property type="nucleotide sequence ID" value="NZ_BONZ01000070.1"/>
</dbReference>
<sequence length="230" mass="24759">MDVRLPDPGDALTGVDMFAGLEPEVRQRVIAAAVPRTYRKGQLLFVENDPGDSLIILKRGAIAVFRTSPTGERAVLTVIRPPDVFGEVSLLDGSARSASAEAIEDCSALALSRGAFIELVHANSHILDAVMRSLGALIRRLTEQNADHVFLDLPGRVAKTLVRLAGDSHAPMVTIELNQSQLAEMAGGSRQSVNQAIGSFASRGWLRTEGRRIVVTDLAALRRRGGMTDR</sequence>
<dbReference type="InterPro" id="IPR018490">
    <property type="entry name" value="cNMP-bd_dom_sf"/>
</dbReference>
<dbReference type="AlphaFoldDB" id="A0A8J3VUI2"/>
<dbReference type="SMART" id="SM00100">
    <property type="entry name" value="cNMP"/>
    <property type="match status" value="1"/>
</dbReference>
<evidence type="ECO:0000313" key="6">
    <source>
        <dbReference type="EMBL" id="GIH18688.1"/>
    </source>
</evidence>
<dbReference type="GO" id="GO:0003677">
    <property type="term" value="F:DNA binding"/>
    <property type="evidence" value="ECO:0007669"/>
    <property type="project" value="UniProtKB-KW"/>
</dbReference>
<evidence type="ECO:0000256" key="1">
    <source>
        <dbReference type="ARBA" id="ARBA00023015"/>
    </source>
</evidence>
<dbReference type="PANTHER" id="PTHR24567">
    <property type="entry name" value="CRP FAMILY TRANSCRIPTIONAL REGULATORY PROTEIN"/>
    <property type="match status" value="1"/>
</dbReference>
<dbReference type="CDD" id="cd00038">
    <property type="entry name" value="CAP_ED"/>
    <property type="match status" value="1"/>
</dbReference>
<dbReference type="Proteomes" id="UP000642748">
    <property type="component" value="Unassembled WGS sequence"/>
</dbReference>
<evidence type="ECO:0000259" key="5">
    <source>
        <dbReference type="PROSITE" id="PS51063"/>
    </source>
</evidence>
<keyword evidence="7" id="KW-1185">Reference proteome</keyword>
<name>A0A8J3VUI2_9ACTN</name>